<evidence type="ECO:0000256" key="4">
    <source>
        <dbReference type="ARBA" id="ARBA00056716"/>
    </source>
</evidence>
<gene>
    <name evidence="11" type="primary">RANBP1</name>
</gene>
<dbReference type="FunFam" id="2.30.29.30:FF:000824">
    <property type="entry name" value="Ran-specific GTPase-activating protein"/>
    <property type="match status" value="1"/>
</dbReference>
<accession>A0A8B9CGU1</accession>
<dbReference type="SUPFAM" id="SSF50729">
    <property type="entry name" value="PH domain-like"/>
    <property type="match status" value="1"/>
</dbReference>
<reference evidence="11" key="1">
    <citation type="submission" date="2025-08" db="UniProtKB">
        <authorList>
            <consortium name="Ensembl"/>
        </authorList>
    </citation>
    <scope>IDENTIFICATION</scope>
</reference>
<dbReference type="Gene3D" id="2.30.29.30">
    <property type="entry name" value="Pleckstrin-homology domain (PH domain)/Phosphotyrosine-binding domain (PTB)"/>
    <property type="match status" value="1"/>
</dbReference>
<dbReference type="PROSITE" id="PS50196">
    <property type="entry name" value="RANBD1"/>
    <property type="match status" value="1"/>
</dbReference>
<dbReference type="SMART" id="SM00160">
    <property type="entry name" value="RanBD"/>
    <property type="match status" value="1"/>
</dbReference>
<evidence type="ECO:0000256" key="1">
    <source>
        <dbReference type="ARBA" id="ARBA00022468"/>
    </source>
</evidence>
<proteinExistence type="inferred from homology"/>
<feature type="domain" description="RanBD1" evidence="10">
    <location>
        <begin position="102"/>
        <end position="240"/>
    </location>
</feature>
<dbReference type="PANTHER" id="PTHR23138">
    <property type="entry name" value="RAN BINDING PROTEIN"/>
    <property type="match status" value="1"/>
</dbReference>
<organism evidence="11 12">
    <name type="scientific">Anser brachyrhynchus</name>
    <name type="common">Pink-footed goose</name>
    <dbReference type="NCBI Taxonomy" id="132585"/>
    <lineage>
        <taxon>Eukaryota</taxon>
        <taxon>Metazoa</taxon>
        <taxon>Chordata</taxon>
        <taxon>Craniata</taxon>
        <taxon>Vertebrata</taxon>
        <taxon>Euteleostomi</taxon>
        <taxon>Archelosauria</taxon>
        <taxon>Archosauria</taxon>
        <taxon>Dinosauria</taxon>
        <taxon>Saurischia</taxon>
        <taxon>Theropoda</taxon>
        <taxon>Coelurosauria</taxon>
        <taxon>Aves</taxon>
        <taxon>Neognathae</taxon>
        <taxon>Galloanserae</taxon>
        <taxon>Anseriformes</taxon>
        <taxon>Anatidae</taxon>
        <taxon>Anserinae</taxon>
        <taxon>Anser</taxon>
    </lineage>
</organism>
<evidence type="ECO:0000256" key="2">
    <source>
        <dbReference type="ARBA" id="ARBA00022553"/>
    </source>
</evidence>
<dbReference type="GeneTree" id="ENSGT00900000141073"/>
<keyword evidence="12" id="KW-1185">Reference proteome</keyword>
<dbReference type="GO" id="GO:0005813">
    <property type="term" value="C:centrosome"/>
    <property type="evidence" value="ECO:0007669"/>
    <property type="project" value="Ensembl"/>
</dbReference>
<dbReference type="GO" id="GO:0005829">
    <property type="term" value="C:cytosol"/>
    <property type="evidence" value="ECO:0007669"/>
    <property type="project" value="Ensembl"/>
</dbReference>
<evidence type="ECO:0000256" key="5">
    <source>
        <dbReference type="ARBA" id="ARBA00061276"/>
    </source>
</evidence>
<comment type="similarity">
    <text evidence="5">Belongs to the RANBP1 family.</text>
</comment>
<dbReference type="GO" id="GO:0005096">
    <property type="term" value="F:GTPase activator activity"/>
    <property type="evidence" value="ECO:0007669"/>
    <property type="project" value="UniProtKB-KW"/>
</dbReference>
<dbReference type="CDD" id="cd13179">
    <property type="entry name" value="RanBD_RanBP1"/>
    <property type="match status" value="1"/>
</dbReference>
<dbReference type="GO" id="GO:0046604">
    <property type="term" value="P:positive regulation of mitotic centrosome separation"/>
    <property type="evidence" value="ECO:0007669"/>
    <property type="project" value="Ensembl"/>
</dbReference>
<evidence type="ECO:0000313" key="11">
    <source>
        <dbReference type="Ensembl" id="ENSABRP00000018322.1"/>
    </source>
</evidence>
<dbReference type="Ensembl" id="ENSABRT00000025845.1">
    <property type="protein sequence ID" value="ENSABRP00000018322.1"/>
    <property type="gene ID" value="ENSABRG00000015749.1"/>
</dbReference>
<dbReference type="InterPro" id="IPR045256">
    <property type="entry name" value="RanBP1_RanBD"/>
</dbReference>
<keyword evidence="1" id="KW-0343">GTPase activation</keyword>
<name>A0A8B9CGU1_9AVES</name>
<dbReference type="PANTHER" id="PTHR23138:SF94">
    <property type="entry name" value="RAN BINDING PROTEIN 1"/>
    <property type="match status" value="1"/>
</dbReference>
<comment type="function">
    <text evidence="4">Plays a role in RAN-dependent nucleocytoplasmic transport. Alleviates the TNPO1-dependent inhibition of RAN GTPase activity and mediates the dissociation of RAN from proteins involved in transport into the nucleus. Induces a conformation change in the complex formed by XPO1 and RAN that triggers the release of the nuclear export signal of cargo proteins. Promotes the disassembly of the complex formed by RAN and importin beta. Promotes dissociation of RAN from a complex with KPNA2 and CSE1L. Required for normal mitotic spindle assembly and normal progress through mitosis via its effect on RAN. Does not increase the RAN GTPase activity by itself, but increases GTP hydrolysis mediated by RANGAP1. Inhibits RCC1-dependent exchange of RAN-bound GDP by GTP.</text>
</comment>
<evidence type="ECO:0000256" key="8">
    <source>
        <dbReference type="ARBA" id="ARBA00081162"/>
    </source>
</evidence>
<comment type="subunit">
    <text evidence="6">Interacts with RAN (via C-terminus of GTP-bound form) but not with GDP-bound RAN. Identified in a complex composed of RAN, RANGAP1 and RANBP1. Identified in a complex that contains TNPO1, RAN and RANBP1. Identified in a complex that contains CSE1L, KPNA2, RAN and RANBP1. Identified in a complex with nucleotide-free RAN and RCC1.</text>
</comment>
<dbReference type="GO" id="GO:0006913">
    <property type="term" value="P:nucleocytoplasmic transport"/>
    <property type="evidence" value="ECO:0007669"/>
    <property type="project" value="InterPro"/>
</dbReference>
<dbReference type="AlphaFoldDB" id="A0A8B9CGU1"/>
<evidence type="ECO:0000256" key="3">
    <source>
        <dbReference type="ARBA" id="ARBA00022990"/>
    </source>
</evidence>
<feature type="region of interest" description="Disordered" evidence="9">
    <location>
        <begin position="238"/>
        <end position="277"/>
    </location>
</feature>
<evidence type="ECO:0000313" key="12">
    <source>
        <dbReference type="Proteomes" id="UP000694426"/>
    </source>
</evidence>
<evidence type="ECO:0000256" key="7">
    <source>
        <dbReference type="ARBA" id="ARBA00067380"/>
    </source>
</evidence>
<dbReference type="Proteomes" id="UP000694426">
    <property type="component" value="Unplaced"/>
</dbReference>
<dbReference type="GO" id="GO:0005643">
    <property type="term" value="C:nuclear pore"/>
    <property type="evidence" value="ECO:0007669"/>
    <property type="project" value="TreeGrafter"/>
</dbReference>
<keyword evidence="3" id="KW-0007">Acetylation</keyword>
<dbReference type="InterPro" id="IPR011993">
    <property type="entry name" value="PH-like_dom_sf"/>
</dbReference>
<sequence length="277" mass="31615">MGSALGLANLTLSARPFHSTPCSARAALSRSSSLLNVTKANVCRPKSLILWGLSPYLARNFFTSLKPMYFGRFCISNLISEETHEEHDTSTENADDSNHDPQFEPIVSLPEQEIKTLEEDEEELFKMRAKLFRFASENDLPEWKERGTGDVKLLKHKEKGTIRLLMRRDKTLKICANHYITPLMELKPNAGSDRAWVWNTHADFADESPKPELLAIRFLNAENAQKFKAKFEECRNEVDKRAKKAGTDKNDSADKVAEKLEELSVKEETKEKNEEKQ</sequence>
<dbReference type="GO" id="GO:0007051">
    <property type="term" value="P:spindle organization"/>
    <property type="evidence" value="ECO:0007669"/>
    <property type="project" value="Ensembl"/>
</dbReference>
<protein>
    <recommendedName>
        <fullName evidence="7">Ran-specific GTPase-activating protein</fullName>
    </recommendedName>
    <alternativeName>
        <fullName evidence="8">Ran-binding protein 1</fullName>
    </alternativeName>
</protein>
<reference evidence="11" key="2">
    <citation type="submission" date="2025-09" db="UniProtKB">
        <authorList>
            <consortium name="Ensembl"/>
        </authorList>
    </citation>
    <scope>IDENTIFICATION</scope>
</reference>
<dbReference type="InterPro" id="IPR045255">
    <property type="entry name" value="RanBP1-like"/>
</dbReference>
<dbReference type="Pfam" id="PF00638">
    <property type="entry name" value="Ran_BP1"/>
    <property type="match status" value="1"/>
</dbReference>
<keyword evidence="2" id="KW-0597">Phosphoprotein</keyword>
<evidence type="ECO:0000256" key="9">
    <source>
        <dbReference type="SAM" id="MobiDB-lite"/>
    </source>
</evidence>
<evidence type="ECO:0000256" key="6">
    <source>
        <dbReference type="ARBA" id="ARBA00066150"/>
    </source>
</evidence>
<evidence type="ECO:0000259" key="10">
    <source>
        <dbReference type="PROSITE" id="PS50196"/>
    </source>
</evidence>
<dbReference type="InterPro" id="IPR000156">
    <property type="entry name" value="Ran_bind_dom"/>
</dbReference>